<evidence type="ECO:0000256" key="1">
    <source>
        <dbReference type="ARBA" id="ARBA00010515"/>
    </source>
</evidence>
<evidence type="ECO:0000256" key="3">
    <source>
        <dbReference type="PROSITE-ProRule" id="PRU10038"/>
    </source>
</evidence>
<evidence type="ECO:0000313" key="6">
    <source>
        <dbReference type="EMBL" id="MEU2121679.1"/>
    </source>
</evidence>
<dbReference type="Proteomes" id="UP001550535">
    <property type="component" value="Unassembled WGS sequence"/>
</dbReference>
<evidence type="ECO:0000313" key="7">
    <source>
        <dbReference type="Proteomes" id="UP001550535"/>
    </source>
</evidence>
<feature type="region of interest" description="Disordered" evidence="4">
    <location>
        <begin position="179"/>
        <end position="231"/>
    </location>
</feature>
<dbReference type="InterPro" id="IPR033140">
    <property type="entry name" value="Lipase_GDXG_put_SER_AS"/>
</dbReference>
<comment type="similarity">
    <text evidence="1">Belongs to the 'GDXG' lipolytic enzyme family.</text>
</comment>
<sequence length="231" mass="25172">MIVGTRHLEVDTYLEYVADSGAEVASIEYRLAPEHPDPAPITDCYTGLRWCAEHFDALAIDPTRIIVAGDSAGGGLAAGVAPLARDRAFPIGRSSAAATYDEVRPSGRRARRAAGRLRNCMDKCPYNCLNSGRGPGIAGLADPQVRGLLQRLRHGDPGRSRGVPLLPAHLPGPVRTVKRHEPRGRALADRPRRGRPFARHGRTRLGRDRQRLLRGHPRYPPRPVFGGQGRG</sequence>
<accession>A0ABV2X723</accession>
<dbReference type="InterPro" id="IPR029058">
    <property type="entry name" value="AB_hydrolase_fold"/>
</dbReference>
<name>A0ABV2X723_9NOCA</name>
<comment type="caution">
    <text evidence="6">The sequence shown here is derived from an EMBL/GenBank/DDBJ whole genome shotgun (WGS) entry which is preliminary data.</text>
</comment>
<dbReference type="EMBL" id="JBEYBR010000013">
    <property type="protein sequence ID" value="MEU2121679.1"/>
    <property type="molecule type" value="Genomic_DNA"/>
</dbReference>
<dbReference type="Gene3D" id="3.40.50.1820">
    <property type="entry name" value="alpha/beta hydrolase"/>
    <property type="match status" value="1"/>
</dbReference>
<gene>
    <name evidence="6" type="ORF">ABZ507_07550</name>
</gene>
<reference evidence="6 7" key="1">
    <citation type="submission" date="2024-06" db="EMBL/GenBank/DDBJ databases">
        <title>The Natural Products Discovery Center: Release of the First 8490 Sequenced Strains for Exploring Actinobacteria Biosynthetic Diversity.</title>
        <authorList>
            <person name="Kalkreuter E."/>
            <person name="Kautsar S.A."/>
            <person name="Yang D."/>
            <person name="Bader C.D."/>
            <person name="Teijaro C.N."/>
            <person name="Fluegel L."/>
            <person name="Davis C.M."/>
            <person name="Simpson J.R."/>
            <person name="Lauterbach L."/>
            <person name="Steele A.D."/>
            <person name="Gui C."/>
            <person name="Meng S."/>
            <person name="Li G."/>
            <person name="Viehrig K."/>
            <person name="Ye F."/>
            <person name="Su P."/>
            <person name="Kiefer A.F."/>
            <person name="Nichols A."/>
            <person name="Cepeda A.J."/>
            <person name="Yan W."/>
            <person name="Fan B."/>
            <person name="Jiang Y."/>
            <person name="Adhikari A."/>
            <person name="Zheng C.-J."/>
            <person name="Schuster L."/>
            <person name="Cowan T.M."/>
            <person name="Smanski M.J."/>
            <person name="Chevrette M.G."/>
            <person name="De Carvalho L.P.S."/>
            <person name="Shen B."/>
        </authorList>
    </citation>
    <scope>NUCLEOTIDE SEQUENCE [LARGE SCALE GENOMIC DNA]</scope>
    <source>
        <strain evidence="6 7">NPDC019434</strain>
    </source>
</reference>
<keyword evidence="7" id="KW-1185">Reference proteome</keyword>
<dbReference type="RefSeq" id="WP_357990506.1">
    <property type="nucleotide sequence ID" value="NZ_JBEYBR010000013.1"/>
</dbReference>
<dbReference type="GO" id="GO:0016787">
    <property type="term" value="F:hydrolase activity"/>
    <property type="evidence" value="ECO:0007669"/>
    <property type="project" value="UniProtKB-KW"/>
</dbReference>
<dbReference type="SUPFAM" id="SSF53474">
    <property type="entry name" value="alpha/beta-Hydrolases"/>
    <property type="match status" value="1"/>
</dbReference>
<evidence type="ECO:0000259" key="5">
    <source>
        <dbReference type="Pfam" id="PF07859"/>
    </source>
</evidence>
<feature type="compositionally biased region" description="Basic residues" evidence="4">
    <location>
        <begin position="192"/>
        <end position="204"/>
    </location>
</feature>
<evidence type="ECO:0000256" key="4">
    <source>
        <dbReference type="SAM" id="MobiDB-lite"/>
    </source>
</evidence>
<protein>
    <submittedName>
        <fullName evidence="6">Alpha/beta hydrolase fold domain-containing protein</fullName>
    </submittedName>
</protein>
<dbReference type="Pfam" id="PF07859">
    <property type="entry name" value="Abhydrolase_3"/>
    <property type="match status" value="1"/>
</dbReference>
<feature type="domain" description="Alpha/beta hydrolase fold-3" evidence="5">
    <location>
        <begin position="12"/>
        <end position="88"/>
    </location>
</feature>
<keyword evidence="2 6" id="KW-0378">Hydrolase</keyword>
<feature type="active site" evidence="3">
    <location>
        <position position="71"/>
    </location>
</feature>
<dbReference type="InterPro" id="IPR013094">
    <property type="entry name" value="AB_hydrolase_3"/>
</dbReference>
<dbReference type="InterPro" id="IPR050300">
    <property type="entry name" value="GDXG_lipolytic_enzyme"/>
</dbReference>
<evidence type="ECO:0000256" key="2">
    <source>
        <dbReference type="ARBA" id="ARBA00022801"/>
    </source>
</evidence>
<proteinExistence type="inferred from homology"/>
<organism evidence="6 7">
    <name type="scientific">Nocardia niwae</name>
    <dbReference type="NCBI Taxonomy" id="626084"/>
    <lineage>
        <taxon>Bacteria</taxon>
        <taxon>Bacillati</taxon>
        <taxon>Actinomycetota</taxon>
        <taxon>Actinomycetes</taxon>
        <taxon>Mycobacteriales</taxon>
        <taxon>Nocardiaceae</taxon>
        <taxon>Nocardia</taxon>
    </lineage>
</organism>
<dbReference type="PANTHER" id="PTHR48081:SF8">
    <property type="entry name" value="ALPHA_BETA HYDROLASE FOLD-3 DOMAIN-CONTAINING PROTEIN-RELATED"/>
    <property type="match status" value="1"/>
</dbReference>
<dbReference type="PROSITE" id="PS01174">
    <property type="entry name" value="LIPASE_GDXG_SER"/>
    <property type="match status" value="1"/>
</dbReference>
<dbReference type="PANTHER" id="PTHR48081">
    <property type="entry name" value="AB HYDROLASE SUPERFAMILY PROTEIN C4A8.06C"/>
    <property type="match status" value="1"/>
</dbReference>